<dbReference type="RefSeq" id="WP_315690217.1">
    <property type="nucleotide sequence ID" value="NZ_JBBWYZ010000020.1"/>
</dbReference>
<accession>A0ABU9EQJ3</accession>
<comment type="caution">
    <text evidence="1">The sequence shown here is derived from an EMBL/GenBank/DDBJ whole genome shotgun (WGS) entry which is preliminary data.</text>
</comment>
<gene>
    <name evidence="1" type="ORF">AAEJ74_21545</name>
</gene>
<protein>
    <submittedName>
        <fullName evidence="1">Uncharacterized protein</fullName>
    </submittedName>
</protein>
<evidence type="ECO:0000313" key="1">
    <source>
        <dbReference type="EMBL" id="MEK9514188.1"/>
    </source>
</evidence>
<reference evidence="1 2" key="1">
    <citation type="journal article" date="2024" name="Front. Microbiol.">
        <title>Transcriptomic insights into the dominance of two phototrophs throughout the water column of a tropical hypersaline-alkaline crater lake (Dziani Dzaha, Mayotte).</title>
        <authorList>
            <person name="Duperron S."/>
            <person name="Halary S."/>
            <person name="Bouly J.-P."/>
            <person name="Roussel T."/>
            <person name="Hugoni M."/>
            <person name="Bruto M."/>
            <person name="Oger P."/>
            <person name="Duval C."/>
            <person name="Woo A."/>
            <person name="Jezequiel D."/>
            <person name="Ader M."/>
            <person name="Leboulanger C."/>
            <person name="Agogue H."/>
            <person name="Grossi V."/>
            <person name="Trousselier M."/>
            <person name="Bernard C."/>
        </authorList>
    </citation>
    <scope>NUCLEOTIDE SEQUENCE [LARGE SCALE GENOMIC DNA]</scope>
    <source>
        <strain evidence="1 2">PMC 851.14</strain>
    </source>
</reference>
<proteinExistence type="predicted"/>
<name>A0ABU9EQJ3_LIMFS</name>
<dbReference type="Proteomes" id="UP001387447">
    <property type="component" value="Unassembled WGS sequence"/>
</dbReference>
<evidence type="ECO:0000313" key="2">
    <source>
        <dbReference type="Proteomes" id="UP001387447"/>
    </source>
</evidence>
<organism evidence="1 2">
    <name type="scientific">Limnospira fusiformis PMC 851.14</name>
    <dbReference type="NCBI Taxonomy" id="2219512"/>
    <lineage>
        <taxon>Bacteria</taxon>
        <taxon>Bacillati</taxon>
        <taxon>Cyanobacteriota</taxon>
        <taxon>Cyanophyceae</taxon>
        <taxon>Oscillatoriophycideae</taxon>
        <taxon>Oscillatoriales</taxon>
        <taxon>Sirenicapillariaceae</taxon>
        <taxon>Limnospira</taxon>
    </lineage>
</organism>
<keyword evidence="2" id="KW-1185">Reference proteome</keyword>
<sequence>MARRETGRTRPYNYQLLINHWLRAGLLILRWRDEKLAEPPDNYQLLINHWLGAGLLILWWRDEKLAEPAPTIINY</sequence>
<dbReference type="EMBL" id="JBBWYZ010000020">
    <property type="protein sequence ID" value="MEK9514188.1"/>
    <property type="molecule type" value="Genomic_DNA"/>
</dbReference>